<dbReference type="Proteomes" id="UP000438760">
    <property type="component" value="Unassembled WGS sequence"/>
</dbReference>
<comment type="caution">
    <text evidence="1">The sequence shown here is derived from an EMBL/GenBank/DDBJ whole genome shotgun (WGS) entry which is preliminary data.</text>
</comment>
<dbReference type="InterPro" id="IPR008775">
    <property type="entry name" value="Phytyl_CoA_dOase-like"/>
</dbReference>
<keyword evidence="2" id="KW-1185">Reference proteome</keyword>
<organism evidence="1 2">
    <name type="scientific">Myroides albus</name>
    <dbReference type="NCBI Taxonomy" id="2562892"/>
    <lineage>
        <taxon>Bacteria</taxon>
        <taxon>Pseudomonadati</taxon>
        <taxon>Bacteroidota</taxon>
        <taxon>Flavobacteriia</taxon>
        <taxon>Flavobacteriales</taxon>
        <taxon>Flavobacteriaceae</taxon>
        <taxon>Myroides</taxon>
    </lineage>
</organism>
<keyword evidence="1" id="KW-0223">Dioxygenase</keyword>
<gene>
    <name evidence="1" type="ORF">GJV76_11240</name>
</gene>
<dbReference type="RefSeq" id="WP_155092716.1">
    <property type="nucleotide sequence ID" value="NZ_CP102754.1"/>
</dbReference>
<evidence type="ECO:0000313" key="1">
    <source>
        <dbReference type="EMBL" id="MTG98694.1"/>
    </source>
</evidence>
<keyword evidence="1" id="KW-0560">Oxidoreductase</keyword>
<dbReference type="OrthoDB" id="345086at2"/>
<dbReference type="AlphaFoldDB" id="A0A6I3LLG5"/>
<sequence>MYNHFHQNSYLYLPLFFSEGELAIIEPILINFHEKWLKDYQDVYKSHLINSHSLTGSSSISTAERMQLFKFIASERLLAIVENLFPAKAKFLNTQLFFDPYNKEQKNYWHRDIQYTGLSIEEQQEKIKTENVIHFRIPLTEESGIELIPGSHHQWDLPIEEDTRLSQHGRQPSDALERGQIISLNRGDLLIFSANSIHRGLYGNNRFSLDIIYCDDIPAFKVFIDERNQPTDEELSQLNNNVF</sequence>
<dbReference type="GO" id="GO:0016706">
    <property type="term" value="F:2-oxoglutarate-dependent dioxygenase activity"/>
    <property type="evidence" value="ECO:0007669"/>
    <property type="project" value="UniProtKB-ARBA"/>
</dbReference>
<proteinExistence type="predicted"/>
<dbReference type="SUPFAM" id="SSF51197">
    <property type="entry name" value="Clavaminate synthase-like"/>
    <property type="match status" value="1"/>
</dbReference>
<protein>
    <submittedName>
        <fullName evidence="1">Phytanoyl-CoA dioxygenase</fullName>
    </submittedName>
</protein>
<name>A0A6I3LLG5_9FLAO</name>
<dbReference type="EMBL" id="WMJX01000026">
    <property type="protein sequence ID" value="MTG98694.1"/>
    <property type="molecule type" value="Genomic_DNA"/>
</dbReference>
<accession>A0A6I3LLG5</accession>
<dbReference type="Gene3D" id="2.60.120.620">
    <property type="entry name" value="q2cbj1_9rhob like domain"/>
    <property type="match status" value="1"/>
</dbReference>
<evidence type="ECO:0000313" key="2">
    <source>
        <dbReference type="Proteomes" id="UP000438760"/>
    </source>
</evidence>
<dbReference type="Pfam" id="PF05721">
    <property type="entry name" value="PhyH"/>
    <property type="match status" value="1"/>
</dbReference>
<reference evidence="1 2" key="1">
    <citation type="submission" date="2019-11" db="EMBL/GenBank/DDBJ databases">
        <title>Genome of Strain BIT-d1.</title>
        <authorList>
            <person name="Yang Y."/>
        </authorList>
    </citation>
    <scope>NUCLEOTIDE SEQUENCE [LARGE SCALE GENOMIC DNA]</scope>
    <source>
        <strain evidence="1 2">BIT-d1</strain>
    </source>
</reference>